<protein>
    <submittedName>
        <fullName evidence="1">549_t:CDS:1</fullName>
    </submittedName>
</protein>
<sequence length="189" mass="21193">MAEPDEEILADPTTITWRSIEWIQAQPEGQLNSSNVLNYFAESTFWDRSCNNASLQMQTPFNKAYEHVEFHPATGYTWKFGESQTESSKSRAIQQPPAELVTFRAGIEHATQFATTKWRNQYNQAALLSKEDDGTSKNGDQSDPSAAIGKNALDQPSIPPSNPGQPSTSDIIKRRKKSEDVNKKKKKSE</sequence>
<gene>
    <name evidence="1" type="ORF">ACOLOM_LOCUS2272</name>
</gene>
<keyword evidence="2" id="KW-1185">Reference proteome</keyword>
<evidence type="ECO:0000313" key="2">
    <source>
        <dbReference type="Proteomes" id="UP000789525"/>
    </source>
</evidence>
<accession>A0ACA9KR86</accession>
<dbReference type="Proteomes" id="UP000789525">
    <property type="component" value="Unassembled WGS sequence"/>
</dbReference>
<organism evidence="1 2">
    <name type="scientific">Acaulospora colombiana</name>
    <dbReference type="NCBI Taxonomy" id="27376"/>
    <lineage>
        <taxon>Eukaryota</taxon>
        <taxon>Fungi</taxon>
        <taxon>Fungi incertae sedis</taxon>
        <taxon>Mucoromycota</taxon>
        <taxon>Glomeromycotina</taxon>
        <taxon>Glomeromycetes</taxon>
        <taxon>Diversisporales</taxon>
        <taxon>Acaulosporaceae</taxon>
        <taxon>Acaulospora</taxon>
    </lineage>
</organism>
<name>A0ACA9KR86_9GLOM</name>
<proteinExistence type="predicted"/>
<comment type="caution">
    <text evidence="1">The sequence shown here is derived from an EMBL/GenBank/DDBJ whole genome shotgun (WGS) entry which is preliminary data.</text>
</comment>
<dbReference type="EMBL" id="CAJVPT010002852">
    <property type="protein sequence ID" value="CAG8488300.1"/>
    <property type="molecule type" value="Genomic_DNA"/>
</dbReference>
<evidence type="ECO:0000313" key="1">
    <source>
        <dbReference type="EMBL" id="CAG8488300.1"/>
    </source>
</evidence>
<reference evidence="1" key="1">
    <citation type="submission" date="2021-06" db="EMBL/GenBank/DDBJ databases">
        <authorList>
            <person name="Kallberg Y."/>
            <person name="Tangrot J."/>
            <person name="Rosling A."/>
        </authorList>
    </citation>
    <scope>NUCLEOTIDE SEQUENCE</scope>
    <source>
        <strain evidence="1">CL356</strain>
    </source>
</reference>